<feature type="domain" description="Peptidase M20 dimerisation" evidence="6">
    <location>
        <begin position="635"/>
        <end position="731"/>
    </location>
</feature>
<reference evidence="7" key="2">
    <citation type="submission" date="2018-05" db="EMBL/GenBank/DDBJ databases">
        <title>OgluRS3 (Oryza glumaepatula Reference Sequence Version 3).</title>
        <authorList>
            <person name="Zhang J."/>
            <person name="Kudrna D."/>
            <person name="Lee S."/>
            <person name="Talag J."/>
            <person name="Welchert J."/>
            <person name="Wing R.A."/>
        </authorList>
    </citation>
    <scope>NUCLEOTIDE SEQUENCE [LARGE SCALE GENOMIC DNA]</scope>
</reference>
<evidence type="ECO:0000256" key="5">
    <source>
        <dbReference type="SAM" id="SignalP"/>
    </source>
</evidence>
<dbReference type="PANTHER" id="PTHR11014">
    <property type="entry name" value="PEPTIDASE M20 FAMILY MEMBER"/>
    <property type="match status" value="1"/>
</dbReference>
<dbReference type="Pfam" id="PF01546">
    <property type="entry name" value="Peptidase_M20"/>
    <property type="match status" value="3"/>
</dbReference>
<evidence type="ECO:0000313" key="8">
    <source>
        <dbReference type="Proteomes" id="UP000026961"/>
    </source>
</evidence>
<dbReference type="InterPro" id="IPR044757">
    <property type="entry name" value="ILR1-like_Hyd"/>
</dbReference>
<dbReference type="GO" id="GO:0010179">
    <property type="term" value="F:IAA-Ala conjugate hydrolase activity"/>
    <property type="evidence" value="ECO:0007669"/>
    <property type="project" value="TreeGrafter"/>
</dbReference>
<protein>
    <recommendedName>
        <fullName evidence="6">Peptidase M20 dimerisation domain-containing protein</fullName>
    </recommendedName>
</protein>
<dbReference type="InterPro" id="IPR036264">
    <property type="entry name" value="Bact_exopeptidase_dim_dom"/>
</dbReference>
<dbReference type="Proteomes" id="UP000026961">
    <property type="component" value="Chromosome 7"/>
</dbReference>
<dbReference type="InterPro" id="IPR011650">
    <property type="entry name" value="Peptidase_M20_dimer"/>
</dbReference>
<organism evidence="7">
    <name type="scientific">Oryza glumipatula</name>
    <dbReference type="NCBI Taxonomy" id="40148"/>
    <lineage>
        <taxon>Eukaryota</taxon>
        <taxon>Viridiplantae</taxon>
        <taxon>Streptophyta</taxon>
        <taxon>Embryophyta</taxon>
        <taxon>Tracheophyta</taxon>
        <taxon>Spermatophyta</taxon>
        <taxon>Magnoliopsida</taxon>
        <taxon>Liliopsida</taxon>
        <taxon>Poales</taxon>
        <taxon>Poaceae</taxon>
        <taxon>BOP clade</taxon>
        <taxon>Oryzoideae</taxon>
        <taxon>Oryzeae</taxon>
        <taxon>Oryzinae</taxon>
        <taxon>Oryza</taxon>
    </lineage>
</organism>
<dbReference type="GO" id="GO:0009850">
    <property type="term" value="P:auxin metabolic process"/>
    <property type="evidence" value="ECO:0007669"/>
    <property type="project" value="InterPro"/>
</dbReference>
<dbReference type="Gramene" id="OGLUM07G08070.2">
    <property type="protein sequence ID" value="OGLUM07G08070.2"/>
    <property type="gene ID" value="OGLUM07G08070"/>
</dbReference>
<proteinExistence type="inferred from homology"/>
<sequence>MAASSSSTTRLIPLLLVLTFCLALASASAWAAAAGDDDLLAAAREPGMAEWLRGVRRRIHRHPELAFEEVRTSELVRAELDAIGVPYQWPVARTGVVATIAGGGGGDGPVVALRADMDALPVQELVDWEHKSQENGKMHACGHDAHTAMLLGAAKLLQKRKNELKGTVKLVFQPAEEGSAGAYYVLQEGILDDVSAMFGMHVDPALPVGVVAARPGPFAATSGRFLATITGKGGHAAFPHDAIDPVVAASNAILSLQQIVAREIDPLQGAVVSITFVKGGEAYNVIPQSVEFGGTMRSMTDEEYFRLKIGQIVEGQAAVNRCGGGVDFMEESMRPYPAVVNDEGMYAHARASAERLLGAGGVRVAPQLMGAEDFGFYAARMPSAFFTIGVGNATTSSARAAHTTHSPHFVVDEAALPVGAAVHAAVAIDYLSKHASSILLPTLPASMLTSMAPPNASARLLLVAAAAAAVVLFAHLPTTTTAASPALKALGEDLLAAAGAAGFAGWLSGLRRRIHQRPELAFQEVRTSELVRAELDAIGVPYAWPVARTGVVATIDGGAGAGPVVALRADMDALPLQGTIKLVFQPAEEGHAGAYHVLESGLLDDVSAIFGLHVIPNLPVGVVASRPGPFMSAAARFAATFTGKGGHAGVPHDAVDPVVAVSSAVLSLQQLVSRETDPLEAAVVSITILKGGDAYNVIPESASLGGTFRSMTDEGLAYLMKRIREIIEAQAGVNRCAAAVDFLEEELRPYPATVNDDGMYGHAKAVAEAMLGEANVRVAARSMGGEDFAFYARRSPGAFFFIGVGNETTMGPAAAVRPVHSPHFVLDERALPVGAALHAAVAIEYLNKHDCSLLASEYYLLSAARAPGFAAWLRGLRRSIHRHPELAFEEVRTSELVRAELDAIGVPYEWPVARTGVVATIAGGDGAGAGTVFALRADMDALPLQELVDWEHKSEESGKMHACGHDAHTTMLLGAAKLLQSRKDDLKGTVKLVFQPAEEGYAGARYVLQEGVLDDVSAIFGLHVDPRIQVGTVTSRPGPFLAASGRFLATITGKGGHAAGPHNAVDPILTASSAIVSLQQIVARETDPLEAAVISVTFMKGGDAYNVIPESVSFGGTFRSLTSEGLSYLKKRIKEIVEAHATVHRCTATVDFMEEERIPYPATVNDEGMYRHARAVAVDVLGEDGVKVGTPFMGGEDFAFYAQRFPAAFFMIGVGNETTMRKVYPLHSPHFVVDEDVLPVGAALHAAVAMEYLNKHASTATF</sequence>
<evidence type="ECO:0000256" key="4">
    <source>
        <dbReference type="ARBA" id="ARBA00022801"/>
    </source>
</evidence>
<dbReference type="InterPro" id="IPR017439">
    <property type="entry name" value="Amidohydrolase"/>
</dbReference>
<reference evidence="7" key="1">
    <citation type="submission" date="2015-04" db="UniProtKB">
        <authorList>
            <consortium name="EnsemblPlants"/>
        </authorList>
    </citation>
    <scope>IDENTIFICATION</scope>
</reference>
<dbReference type="AlphaFoldDB" id="A0A0E0AHP1"/>
<evidence type="ECO:0000256" key="2">
    <source>
        <dbReference type="ARBA" id="ARBA00006153"/>
    </source>
</evidence>
<dbReference type="EnsemblPlants" id="OGLUM07G08070.2">
    <property type="protein sequence ID" value="OGLUM07G08070.2"/>
    <property type="gene ID" value="OGLUM07G08070"/>
</dbReference>
<evidence type="ECO:0000256" key="1">
    <source>
        <dbReference type="ARBA" id="ARBA00003007"/>
    </source>
</evidence>
<dbReference type="Gene3D" id="3.40.630.10">
    <property type="entry name" value="Zn peptidases"/>
    <property type="match status" value="5"/>
</dbReference>
<dbReference type="Gene3D" id="3.30.70.360">
    <property type="match status" value="2"/>
</dbReference>
<dbReference type="eggNOG" id="ENOG502QQEM">
    <property type="taxonomic scope" value="Eukaryota"/>
</dbReference>
<dbReference type="FunFam" id="3.30.70.360:FF:000001">
    <property type="entry name" value="N-acetyldiaminopimelate deacetylase"/>
    <property type="match status" value="3"/>
</dbReference>
<evidence type="ECO:0000256" key="3">
    <source>
        <dbReference type="ARBA" id="ARBA00022729"/>
    </source>
</evidence>
<dbReference type="HOGENOM" id="CLU_006856_1_1_1"/>
<keyword evidence="4" id="KW-0378">Hydrolase</keyword>
<evidence type="ECO:0000313" key="7">
    <source>
        <dbReference type="EnsemblPlants" id="OGLUM07G08070.2"/>
    </source>
</evidence>
<dbReference type="InterPro" id="IPR002933">
    <property type="entry name" value="Peptidase_M20"/>
</dbReference>
<dbReference type="Pfam" id="PF07687">
    <property type="entry name" value="M20_dimer"/>
    <property type="match status" value="3"/>
</dbReference>
<keyword evidence="8" id="KW-1185">Reference proteome</keyword>
<accession>A0A0E0AHP1</accession>
<feature type="chain" id="PRO_5002353410" description="Peptidase M20 dimerisation domain-containing protein" evidence="5">
    <location>
        <begin position="28"/>
        <end position="1262"/>
    </location>
</feature>
<dbReference type="NCBIfam" id="TIGR01891">
    <property type="entry name" value="amidohydrolases"/>
    <property type="match status" value="3"/>
</dbReference>
<dbReference type="MEROPS" id="M20.A02"/>
<dbReference type="FunFam" id="3.40.630.10:FF:000234">
    <property type="entry name" value="Os07g0249900 protein"/>
    <property type="match status" value="1"/>
</dbReference>
<dbReference type="PANTHER" id="PTHR11014:SF63">
    <property type="entry name" value="METALLOPEPTIDASE, PUTATIVE (AFU_ORTHOLOGUE AFUA_6G09600)-RELATED"/>
    <property type="match status" value="1"/>
</dbReference>
<dbReference type="STRING" id="40148.A0A0E0AHP1"/>
<comment type="similarity">
    <text evidence="2">Belongs to the peptidase M20 family.</text>
</comment>
<feature type="signal peptide" evidence="5">
    <location>
        <begin position="1"/>
        <end position="27"/>
    </location>
</feature>
<dbReference type="SUPFAM" id="SSF55031">
    <property type="entry name" value="Bacterial exopeptidase dimerisation domain"/>
    <property type="match status" value="3"/>
</dbReference>
<comment type="function">
    <text evidence="1">Hydrolyzes certain amino acid conjugates of the plant growth regulator indole-3-acetic acid (IAA).</text>
</comment>
<dbReference type="SUPFAM" id="SSF53187">
    <property type="entry name" value="Zn-dependent exopeptidases"/>
    <property type="match status" value="3"/>
</dbReference>
<evidence type="ECO:0000259" key="6">
    <source>
        <dbReference type="Pfam" id="PF07687"/>
    </source>
</evidence>
<feature type="domain" description="Peptidase M20 dimerisation" evidence="6">
    <location>
        <begin position="1048"/>
        <end position="1141"/>
    </location>
</feature>
<keyword evidence="3 5" id="KW-0732">Signal</keyword>
<dbReference type="CDD" id="cd08017">
    <property type="entry name" value="M20_IAA_Hyd"/>
    <property type="match status" value="2"/>
</dbReference>
<name>A0A0E0AHP1_9ORYZ</name>
<dbReference type="GO" id="GO:0005783">
    <property type="term" value="C:endoplasmic reticulum"/>
    <property type="evidence" value="ECO:0007669"/>
    <property type="project" value="TreeGrafter"/>
</dbReference>
<feature type="domain" description="Peptidase M20 dimerisation" evidence="6">
    <location>
        <begin position="225"/>
        <end position="301"/>
    </location>
</feature>